<gene>
    <name evidence="2" type="ORF">SF3_470</name>
</gene>
<reference evidence="2 3" key="1">
    <citation type="submission" date="2015-06" db="EMBL/GenBank/DDBJ databases">
        <title>Complete genomic sequence analysis of two virulent actinophages of Streptomyces flavovirens.</title>
        <authorList>
            <person name="Sharaf A."/>
            <person name="Marie E."/>
            <person name="ElBaz R."/>
            <person name="Elmaghraby I."/>
            <person name="Mercati F."/>
        </authorList>
    </citation>
    <scope>NUCLEOTIDE SEQUENCE [LARGE SCALE GENOMIC DNA]</scope>
</reference>
<accession>A0A0M4RBC4</accession>
<dbReference type="GeneID" id="26639392"/>
<evidence type="ECO:0000313" key="2">
    <source>
        <dbReference type="EMBL" id="ALF00178.1"/>
    </source>
</evidence>
<evidence type="ECO:0000313" key="3">
    <source>
        <dbReference type="Proteomes" id="UP000202764"/>
    </source>
</evidence>
<proteinExistence type="predicted"/>
<name>A0A0M4RBC4_9CAUD</name>
<feature type="region of interest" description="Disordered" evidence="1">
    <location>
        <begin position="30"/>
        <end position="52"/>
    </location>
</feature>
<keyword evidence="3" id="KW-1185">Reference proteome</keyword>
<dbReference type="OrthoDB" id="37728at10239"/>
<dbReference type="RefSeq" id="YP_009213174.1">
    <property type="nucleotide sequence ID" value="NC_028952.1"/>
</dbReference>
<protein>
    <submittedName>
        <fullName evidence="2">Uncharacterized protein</fullName>
    </submittedName>
</protein>
<dbReference type="Proteomes" id="UP000202764">
    <property type="component" value="Segment"/>
</dbReference>
<dbReference type="KEGG" id="vg:26639392"/>
<evidence type="ECO:0000256" key="1">
    <source>
        <dbReference type="SAM" id="MobiDB-lite"/>
    </source>
</evidence>
<dbReference type="EMBL" id="KT221034">
    <property type="protein sequence ID" value="ALF00178.1"/>
    <property type="molecule type" value="Genomic_DNA"/>
</dbReference>
<organism evidence="2 3">
    <name type="scientific">Streptomyces phage SF3</name>
    <dbReference type="NCBI Taxonomy" id="1690818"/>
    <lineage>
        <taxon>Viruses</taxon>
        <taxon>Duplodnaviria</taxon>
        <taxon>Heunggongvirae</taxon>
        <taxon>Uroviricota</taxon>
        <taxon>Caudoviricetes</taxon>
        <taxon>Siftrevirus</taxon>
        <taxon>Siftrevirus SF3</taxon>
    </lineage>
</organism>
<sequence>MTRLDDTRRAAHESLKLMCGDAWPEWRAAYTTDGTDGPTGIAPVCPDPEHERGDGDLWACCPEPAVEAESNALAGYLVALLNADRPGGAA</sequence>